<organism evidence="1 2">
    <name type="scientific">Lymnaea stagnalis</name>
    <name type="common">Great pond snail</name>
    <name type="synonym">Helix stagnalis</name>
    <dbReference type="NCBI Taxonomy" id="6523"/>
    <lineage>
        <taxon>Eukaryota</taxon>
        <taxon>Metazoa</taxon>
        <taxon>Spiralia</taxon>
        <taxon>Lophotrochozoa</taxon>
        <taxon>Mollusca</taxon>
        <taxon>Gastropoda</taxon>
        <taxon>Heterobranchia</taxon>
        <taxon>Euthyneura</taxon>
        <taxon>Panpulmonata</taxon>
        <taxon>Hygrophila</taxon>
        <taxon>Lymnaeoidea</taxon>
        <taxon>Lymnaeidae</taxon>
        <taxon>Lymnaea</taxon>
    </lineage>
</organism>
<protein>
    <submittedName>
        <fullName evidence="1">Uncharacterized protein</fullName>
    </submittedName>
</protein>
<feature type="non-terminal residue" evidence="1">
    <location>
        <position position="1"/>
    </location>
</feature>
<sequence length="55" mass="6344">VSTASKNKFGYDFHFNLQNNQSQISSTLNWNNPEVTWKYVSCSAEQTSNYTQCEC</sequence>
<reference evidence="1 2" key="1">
    <citation type="submission" date="2024-04" db="EMBL/GenBank/DDBJ databases">
        <authorList>
            <consortium name="Genoscope - CEA"/>
            <person name="William W."/>
        </authorList>
    </citation>
    <scope>NUCLEOTIDE SEQUENCE [LARGE SCALE GENOMIC DNA]</scope>
</reference>
<dbReference type="SUPFAM" id="SSF50685">
    <property type="entry name" value="Barwin-like endoglucanases"/>
    <property type="match status" value="1"/>
</dbReference>
<dbReference type="AlphaFoldDB" id="A0AAV2HZL5"/>
<dbReference type="Gene3D" id="2.40.40.10">
    <property type="entry name" value="RlpA-like domain"/>
    <property type="match status" value="1"/>
</dbReference>
<dbReference type="EMBL" id="CAXITT010000352">
    <property type="protein sequence ID" value="CAL1539736.1"/>
    <property type="molecule type" value="Genomic_DNA"/>
</dbReference>
<keyword evidence="2" id="KW-1185">Reference proteome</keyword>
<name>A0AAV2HZL5_LYMST</name>
<comment type="caution">
    <text evidence="1">The sequence shown here is derived from an EMBL/GenBank/DDBJ whole genome shotgun (WGS) entry which is preliminary data.</text>
</comment>
<gene>
    <name evidence="1" type="ORF">GSLYS_00013469001</name>
</gene>
<evidence type="ECO:0000313" key="1">
    <source>
        <dbReference type="EMBL" id="CAL1539736.1"/>
    </source>
</evidence>
<evidence type="ECO:0000313" key="2">
    <source>
        <dbReference type="Proteomes" id="UP001497497"/>
    </source>
</evidence>
<dbReference type="Proteomes" id="UP001497497">
    <property type="component" value="Unassembled WGS sequence"/>
</dbReference>
<feature type="non-terminal residue" evidence="1">
    <location>
        <position position="55"/>
    </location>
</feature>
<accession>A0AAV2HZL5</accession>
<dbReference type="InterPro" id="IPR036908">
    <property type="entry name" value="RlpA-like_sf"/>
</dbReference>
<proteinExistence type="predicted"/>